<proteinExistence type="predicted"/>
<sequence>MNEANEIEEEVETEAQVEAAAARRQVLTTPEMLFQKAEKKWRKRWKKWWRKRWKNLRKRLRKCGTWLSTKPVLVKRKKLTREQPSLLELGSSIGQNKWR</sequence>
<dbReference type="EMBL" id="LR031873">
    <property type="protein sequence ID" value="VDD14963.1"/>
    <property type="molecule type" value="Genomic_DNA"/>
</dbReference>
<protein>
    <submittedName>
        <fullName evidence="1">Uncharacterized protein</fullName>
    </submittedName>
</protein>
<evidence type="ECO:0000313" key="1">
    <source>
        <dbReference type="EMBL" id="VDD14963.1"/>
    </source>
</evidence>
<accession>A0A3P6C9D6</accession>
<dbReference type="AlphaFoldDB" id="A0A3P6C9D6"/>
<organism evidence="1">
    <name type="scientific">Brassica oleracea</name>
    <name type="common">Wild cabbage</name>
    <dbReference type="NCBI Taxonomy" id="3712"/>
    <lineage>
        <taxon>Eukaryota</taxon>
        <taxon>Viridiplantae</taxon>
        <taxon>Streptophyta</taxon>
        <taxon>Embryophyta</taxon>
        <taxon>Tracheophyta</taxon>
        <taxon>Spermatophyta</taxon>
        <taxon>Magnoliopsida</taxon>
        <taxon>eudicotyledons</taxon>
        <taxon>Gunneridae</taxon>
        <taxon>Pentapetalae</taxon>
        <taxon>rosids</taxon>
        <taxon>malvids</taxon>
        <taxon>Brassicales</taxon>
        <taxon>Brassicaceae</taxon>
        <taxon>Brassiceae</taxon>
        <taxon>Brassica</taxon>
    </lineage>
</organism>
<gene>
    <name evidence="1" type="ORF">BOLC4T27913H</name>
</gene>
<name>A0A3P6C9D6_BRAOL</name>
<reference evidence="1" key="1">
    <citation type="submission" date="2018-11" db="EMBL/GenBank/DDBJ databases">
        <authorList>
            <consortium name="Genoscope - CEA"/>
            <person name="William W."/>
        </authorList>
    </citation>
    <scope>NUCLEOTIDE SEQUENCE</scope>
</reference>